<evidence type="ECO:0000313" key="2">
    <source>
        <dbReference type="Proteomes" id="UP000050898"/>
    </source>
</evidence>
<comment type="caution">
    <text evidence="1">The sequence shown here is derived from an EMBL/GenBank/DDBJ whole genome shotgun (WGS) entry which is preliminary data.</text>
</comment>
<accession>A0A0R2E356</accession>
<dbReference type="AlphaFoldDB" id="A0A0R2E356"/>
<dbReference type="PATRIC" id="fig|1046596.6.peg.2164"/>
<protein>
    <submittedName>
        <fullName evidence="1">Uncharacterized protein</fullName>
    </submittedName>
</protein>
<dbReference type="Proteomes" id="UP000050898">
    <property type="component" value="Unassembled WGS sequence"/>
</dbReference>
<evidence type="ECO:0000313" key="1">
    <source>
        <dbReference type="EMBL" id="KRN10818.1"/>
    </source>
</evidence>
<name>A0A0R2E356_9LACO</name>
<gene>
    <name evidence="1" type="ORF">FD00_GL002061</name>
</gene>
<proteinExistence type="predicted"/>
<keyword evidence="2" id="KW-1185">Reference proteome</keyword>
<dbReference type="EMBL" id="AYYH01000006">
    <property type="protein sequence ID" value="KRN10818.1"/>
    <property type="molecule type" value="Genomic_DNA"/>
</dbReference>
<sequence length="58" mass="6520">MFVEGQIEKITENGKAQKNKLDIHDMADLERYSSSLRNLANALERIESLERSGVVQSG</sequence>
<organism evidence="1 2">
    <name type="scientific">Liquorilactobacillus mali KCTC 3596 = DSM 20444</name>
    <dbReference type="NCBI Taxonomy" id="1046596"/>
    <lineage>
        <taxon>Bacteria</taxon>
        <taxon>Bacillati</taxon>
        <taxon>Bacillota</taxon>
        <taxon>Bacilli</taxon>
        <taxon>Lactobacillales</taxon>
        <taxon>Lactobacillaceae</taxon>
        <taxon>Liquorilactobacillus</taxon>
    </lineage>
</organism>
<reference evidence="1 2" key="1">
    <citation type="journal article" date="2015" name="Genome Announc.">
        <title>Expanding the biotechnology potential of lactobacilli through comparative genomics of 213 strains and associated genera.</title>
        <authorList>
            <person name="Sun Z."/>
            <person name="Harris H.M."/>
            <person name="McCann A."/>
            <person name="Guo C."/>
            <person name="Argimon S."/>
            <person name="Zhang W."/>
            <person name="Yang X."/>
            <person name="Jeffery I.B."/>
            <person name="Cooney J.C."/>
            <person name="Kagawa T.F."/>
            <person name="Liu W."/>
            <person name="Song Y."/>
            <person name="Salvetti E."/>
            <person name="Wrobel A."/>
            <person name="Rasinkangas P."/>
            <person name="Parkhill J."/>
            <person name="Rea M.C."/>
            <person name="O'Sullivan O."/>
            <person name="Ritari J."/>
            <person name="Douillard F.P."/>
            <person name="Paul Ross R."/>
            <person name="Yang R."/>
            <person name="Briner A.E."/>
            <person name="Felis G.E."/>
            <person name="de Vos W.M."/>
            <person name="Barrangou R."/>
            <person name="Klaenhammer T.R."/>
            <person name="Caufield P.W."/>
            <person name="Cui Y."/>
            <person name="Zhang H."/>
            <person name="O'Toole P.W."/>
        </authorList>
    </citation>
    <scope>NUCLEOTIDE SEQUENCE [LARGE SCALE GENOMIC DNA]</scope>
    <source>
        <strain evidence="1 2">DSM 20444</strain>
    </source>
</reference>